<dbReference type="AlphaFoldDB" id="A0A316H5C6"/>
<evidence type="ECO:0000256" key="1">
    <source>
        <dbReference type="SAM" id="SignalP"/>
    </source>
</evidence>
<sequence>MRNVSYVFAALIGLATPSAAQDHALFTLDDALSIALEIGQAWPDDLTTLREIVAGDRAITWSGFVGIPGPSAPGPFDDPWLGGLTDASFNPPVSIHCIRTGRDRLAALREIQLLYAAQDNRDVARLEEVLHALAPPATWLESHAVAVAWREVPHDAIAAQFCFLGVPIADPDAITAAPPAILTGLFDSIGPFSVNVTGEQPEPGSFIAMMTAEGWRGPGPSGGIGLTWYEEIPFAVLRGENDPATVVITVASWLSPLGS</sequence>
<proteinExistence type="predicted"/>
<dbReference type="Proteomes" id="UP000245708">
    <property type="component" value="Unassembled WGS sequence"/>
</dbReference>
<evidence type="ECO:0000313" key="2">
    <source>
        <dbReference type="EMBL" id="PWK62783.1"/>
    </source>
</evidence>
<accession>A0A316H5C6</accession>
<feature type="signal peptide" evidence="1">
    <location>
        <begin position="1"/>
        <end position="20"/>
    </location>
</feature>
<organism evidence="2 3">
    <name type="scientific">Roseicyclus mahoneyensis</name>
    <dbReference type="NCBI Taxonomy" id="164332"/>
    <lineage>
        <taxon>Bacteria</taxon>
        <taxon>Pseudomonadati</taxon>
        <taxon>Pseudomonadota</taxon>
        <taxon>Alphaproteobacteria</taxon>
        <taxon>Rhodobacterales</taxon>
        <taxon>Roseobacteraceae</taxon>
        <taxon>Roseicyclus</taxon>
    </lineage>
</organism>
<name>A0A316H5C6_9RHOB</name>
<comment type="caution">
    <text evidence="2">The sequence shown here is derived from an EMBL/GenBank/DDBJ whole genome shotgun (WGS) entry which is preliminary data.</text>
</comment>
<protein>
    <submittedName>
        <fullName evidence="2">Uncharacterized protein</fullName>
    </submittedName>
</protein>
<reference evidence="2 3" key="1">
    <citation type="submission" date="2018-05" db="EMBL/GenBank/DDBJ databases">
        <title>Genomic Encyclopedia of Type Strains, Phase IV (KMG-IV): sequencing the most valuable type-strain genomes for metagenomic binning, comparative biology and taxonomic classification.</title>
        <authorList>
            <person name="Goeker M."/>
        </authorList>
    </citation>
    <scope>NUCLEOTIDE SEQUENCE [LARGE SCALE GENOMIC DNA]</scope>
    <source>
        <strain evidence="2 3">DSM 16097</strain>
    </source>
</reference>
<evidence type="ECO:0000313" key="3">
    <source>
        <dbReference type="Proteomes" id="UP000245708"/>
    </source>
</evidence>
<keyword evidence="1" id="KW-0732">Signal</keyword>
<keyword evidence="3" id="KW-1185">Reference proteome</keyword>
<dbReference type="EMBL" id="QGGW01000001">
    <property type="protein sequence ID" value="PWK62783.1"/>
    <property type="molecule type" value="Genomic_DNA"/>
</dbReference>
<gene>
    <name evidence="2" type="ORF">C7455_101819</name>
</gene>
<feature type="chain" id="PRO_5016456099" evidence="1">
    <location>
        <begin position="21"/>
        <end position="259"/>
    </location>
</feature>